<organism evidence="1 2">
    <name type="scientific">Panagrolaimus sp. JU765</name>
    <dbReference type="NCBI Taxonomy" id="591449"/>
    <lineage>
        <taxon>Eukaryota</taxon>
        <taxon>Metazoa</taxon>
        <taxon>Ecdysozoa</taxon>
        <taxon>Nematoda</taxon>
        <taxon>Chromadorea</taxon>
        <taxon>Rhabditida</taxon>
        <taxon>Tylenchina</taxon>
        <taxon>Panagrolaimomorpha</taxon>
        <taxon>Panagrolaimoidea</taxon>
        <taxon>Panagrolaimidae</taxon>
        <taxon>Panagrolaimus</taxon>
    </lineage>
</organism>
<evidence type="ECO:0000313" key="1">
    <source>
        <dbReference type="Proteomes" id="UP000887576"/>
    </source>
</evidence>
<accession>A0AC34Q9B0</accession>
<dbReference type="WBParaSite" id="JU765_v2.g14214.t1">
    <property type="protein sequence ID" value="JU765_v2.g14214.t1"/>
    <property type="gene ID" value="JU765_v2.g14214"/>
</dbReference>
<evidence type="ECO:0000313" key="2">
    <source>
        <dbReference type="WBParaSite" id="JU765_v2.g14214.t1"/>
    </source>
</evidence>
<proteinExistence type="predicted"/>
<name>A0AC34Q9B0_9BILA</name>
<reference evidence="2" key="1">
    <citation type="submission" date="2022-11" db="UniProtKB">
        <authorList>
            <consortium name="WormBaseParasite"/>
        </authorList>
    </citation>
    <scope>IDENTIFICATION</scope>
</reference>
<protein>
    <submittedName>
        <fullName evidence="2">MEIS N-terminal domain-containing protein</fullName>
    </submittedName>
</protein>
<dbReference type="Proteomes" id="UP000887576">
    <property type="component" value="Unplaced"/>
</dbReference>
<sequence length="163" mass="18817">MNETEIQDYKNAIKNHFLFPVVKLLTEKCDAATQTLDSVFMDIEDVYEMLDTLIKTNQPKESDKEIDELIFNTIFMLRVHLLELSKLRSLVERFKTTYCDQIKKSLTKNSEYSSLGDSDDEIFTQSVPSQAPSITNPLHYLFSYLTVDQLTQFISGTDIKIAE</sequence>